<evidence type="ECO:0000256" key="6">
    <source>
        <dbReference type="ARBA" id="ARBA00013202"/>
    </source>
</evidence>
<keyword evidence="11" id="KW-0456">Lyase</keyword>
<evidence type="ECO:0000256" key="4">
    <source>
        <dbReference type="ARBA" id="ARBA00007812"/>
    </source>
</evidence>
<comment type="catalytic activity">
    <reaction evidence="1">
        <text>a 2-oxocarboxylate + H(+) = an aldehyde + CO2</text>
        <dbReference type="Rhea" id="RHEA:11628"/>
        <dbReference type="ChEBI" id="CHEBI:15378"/>
        <dbReference type="ChEBI" id="CHEBI:16526"/>
        <dbReference type="ChEBI" id="CHEBI:17478"/>
        <dbReference type="ChEBI" id="CHEBI:35179"/>
        <dbReference type="EC" id="4.1.1.1"/>
    </reaction>
</comment>
<dbReference type="GO" id="GO:0005829">
    <property type="term" value="C:cytosol"/>
    <property type="evidence" value="ECO:0007669"/>
    <property type="project" value="TreeGrafter"/>
</dbReference>
<sequence>MSVNKDSHHHHHLPSPITAPNATLGRHLARRFVEISATDVFSVPGDFNVTLLDQLIAEPNLNNIGSCNELNAGYAADGYARSRGAGARVVTFTVGGLSVINAIAGAYSEDIPVILWVVPIPMIMGLGIFCIHDWITGFQSRATMLSKCHVPSSER</sequence>
<dbReference type="SUPFAM" id="SSF52518">
    <property type="entry name" value="Thiamin diphosphate-binding fold (THDP-binding)"/>
    <property type="match status" value="1"/>
</dbReference>
<evidence type="ECO:0000256" key="5">
    <source>
        <dbReference type="ARBA" id="ARBA00011881"/>
    </source>
</evidence>
<evidence type="ECO:0000256" key="12">
    <source>
        <dbReference type="SAM" id="Phobius"/>
    </source>
</evidence>
<keyword evidence="12" id="KW-1133">Transmembrane helix</keyword>
<evidence type="ECO:0000256" key="1">
    <source>
        <dbReference type="ARBA" id="ARBA00001041"/>
    </source>
</evidence>
<protein>
    <recommendedName>
        <fullName evidence="6">pyruvate decarboxylase</fullName>
        <ecNumber evidence="6">4.1.1.1</ecNumber>
    </recommendedName>
</protein>
<dbReference type="EC" id="4.1.1.1" evidence="6"/>
<evidence type="ECO:0000313" key="14">
    <source>
        <dbReference type="EMBL" id="THF94510.1"/>
    </source>
</evidence>
<dbReference type="GO" id="GO:0030976">
    <property type="term" value="F:thiamine pyrophosphate binding"/>
    <property type="evidence" value="ECO:0007669"/>
    <property type="project" value="InterPro"/>
</dbReference>
<keyword evidence="9" id="KW-0460">Magnesium</keyword>
<dbReference type="GO" id="GO:0046872">
    <property type="term" value="F:metal ion binding"/>
    <property type="evidence" value="ECO:0007669"/>
    <property type="project" value="UniProtKB-KW"/>
</dbReference>
<proteinExistence type="inferred from homology"/>
<comment type="cofactor">
    <cofactor evidence="2">
        <name>a metal cation</name>
        <dbReference type="ChEBI" id="CHEBI:25213"/>
    </cofactor>
</comment>
<dbReference type="Proteomes" id="UP000306102">
    <property type="component" value="Unassembled WGS sequence"/>
</dbReference>
<dbReference type="EMBL" id="SDRB02013640">
    <property type="protein sequence ID" value="THF94510.1"/>
    <property type="molecule type" value="Genomic_DNA"/>
</dbReference>
<dbReference type="AlphaFoldDB" id="A0A4S4CXA4"/>
<evidence type="ECO:0000313" key="15">
    <source>
        <dbReference type="Proteomes" id="UP000306102"/>
    </source>
</evidence>
<dbReference type="InterPro" id="IPR012110">
    <property type="entry name" value="PDC/IPDC-like"/>
</dbReference>
<comment type="cofactor">
    <cofactor evidence="3">
        <name>thiamine diphosphate</name>
        <dbReference type="ChEBI" id="CHEBI:58937"/>
    </cofactor>
</comment>
<keyword evidence="8" id="KW-0210">Decarboxylase</keyword>
<evidence type="ECO:0000259" key="13">
    <source>
        <dbReference type="Pfam" id="PF02776"/>
    </source>
</evidence>
<feature type="domain" description="Thiamine pyrophosphate enzyme N-terminal TPP-binding" evidence="13">
    <location>
        <begin position="23"/>
        <end position="115"/>
    </location>
</feature>
<evidence type="ECO:0000256" key="9">
    <source>
        <dbReference type="ARBA" id="ARBA00022842"/>
    </source>
</evidence>
<evidence type="ECO:0000256" key="11">
    <source>
        <dbReference type="ARBA" id="ARBA00023239"/>
    </source>
</evidence>
<organism evidence="14 15">
    <name type="scientific">Camellia sinensis var. sinensis</name>
    <name type="common">China tea</name>
    <dbReference type="NCBI Taxonomy" id="542762"/>
    <lineage>
        <taxon>Eukaryota</taxon>
        <taxon>Viridiplantae</taxon>
        <taxon>Streptophyta</taxon>
        <taxon>Embryophyta</taxon>
        <taxon>Tracheophyta</taxon>
        <taxon>Spermatophyta</taxon>
        <taxon>Magnoliopsida</taxon>
        <taxon>eudicotyledons</taxon>
        <taxon>Gunneridae</taxon>
        <taxon>Pentapetalae</taxon>
        <taxon>asterids</taxon>
        <taxon>Ericales</taxon>
        <taxon>Theaceae</taxon>
        <taxon>Camellia</taxon>
    </lineage>
</organism>
<comment type="caution">
    <text evidence="14">The sequence shown here is derived from an EMBL/GenBank/DDBJ whole genome shotgun (WGS) entry which is preliminary data.</text>
</comment>
<gene>
    <name evidence="14" type="ORF">TEA_026506</name>
</gene>
<reference evidence="14 15" key="1">
    <citation type="journal article" date="2018" name="Proc. Natl. Acad. Sci. U.S.A.">
        <title>Draft genome sequence of Camellia sinensis var. sinensis provides insights into the evolution of the tea genome and tea quality.</title>
        <authorList>
            <person name="Wei C."/>
            <person name="Yang H."/>
            <person name="Wang S."/>
            <person name="Zhao J."/>
            <person name="Liu C."/>
            <person name="Gao L."/>
            <person name="Xia E."/>
            <person name="Lu Y."/>
            <person name="Tai Y."/>
            <person name="She G."/>
            <person name="Sun J."/>
            <person name="Cao H."/>
            <person name="Tong W."/>
            <person name="Gao Q."/>
            <person name="Li Y."/>
            <person name="Deng W."/>
            <person name="Jiang X."/>
            <person name="Wang W."/>
            <person name="Chen Q."/>
            <person name="Zhang S."/>
            <person name="Li H."/>
            <person name="Wu J."/>
            <person name="Wang P."/>
            <person name="Li P."/>
            <person name="Shi C."/>
            <person name="Zheng F."/>
            <person name="Jian J."/>
            <person name="Huang B."/>
            <person name="Shan D."/>
            <person name="Shi M."/>
            <person name="Fang C."/>
            <person name="Yue Y."/>
            <person name="Li F."/>
            <person name="Li D."/>
            <person name="Wei S."/>
            <person name="Han B."/>
            <person name="Jiang C."/>
            <person name="Yin Y."/>
            <person name="Xia T."/>
            <person name="Zhang Z."/>
            <person name="Bennetzen J.L."/>
            <person name="Zhao S."/>
            <person name="Wan X."/>
        </authorList>
    </citation>
    <scope>NUCLEOTIDE SEQUENCE [LARGE SCALE GENOMIC DNA]</scope>
    <source>
        <strain evidence="15">cv. Shuchazao</strain>
        <tissue evidence="14">Leaf</tissue>
    </source>
</reference>
<dbReference type="Gene3D" id="3.40.50.970">
    <property type="match status" value="1"/>
</dbReference>
<dbReference type="PANTHER" id="PTHR43452">
    <property type="entry name" value="PYRUVATE DECARBOXYLASE"/>
    <property type="match status" value="1"/>
</dbReference>
<keyword evidence="10" id="KW-0786">Thiamine pyrophosphate</keyword>
<keyword evidence="15" id="KW-1185">Reference proteome</keyword>
<evidence type="ECO:0000256" key="7">
    <source>
        <dbReference type="ARBA" id="ARBA00022723"/>
    </source>
</evidence>
<dbReference type="InterPro" id="IPR012001">
    <property type="entry name" value="Thiamin_PyroP_enz_TPP-bd_dom"/>
</dbReference>
<evidence type="ECO:0000256" key="10">
    <source>
        <dbReference type="ARBA" id="ARBA00023052"/>
    </source>
</evidence>
<keyword evidence="7" id="KW-0479">Metal-binding</keyword>
<accession>A0A4S4CXA4</accession>
<dbReference type="STRING" id="542762.A0A4S4CXA4"/>
<evidence type="ECO:0000256" key="8">
    <source>
        <dbReference type="ARBA" id="ARBA00022793"/>
    </source>
</evidence>
<dbReference type="Pfam" id="PF02776">
    <property type="entry name" value="TPP_enzyme_N"/>
    <property type="match status" value="1"/>
</dbReference>
<dbReference type="GO" id="GO:0000949">
    <property type="term" value="P:aromatic amino acid family catabolic process to alcohol via Ehrlich pathway"/>
    <property type="evidence" value="ECO:0007669"/>
    <property type="project" value="TreeGrafter"/>
</dbReference>
<comment type="subunit">
    <text evidence="5">Homotetramer.</text>
</comment>
<keyword evidence="12" id="KW-0472">Membrane</keyword>
<dbReference type="PANTHER" id="PTHR43452:SF6">
    <property type="entry name" value="PYRUVATE DECARBOXYLASE 2"/>
    <property type="match status" value="1"/>
</dbReference>
<evidence type="ECO:0000256" key="3">
    <source>
        <dbReference type="ARBA" id="ARBA00001964"/>
    </source>
</evidence>
<dbReference type="InterPro" id="IPR029061">
    <property type="entry name" value="THDP-binding"/>
</dbReference>
<evidence type="ECO:0000256" key="2">
    <source>
        <dbReference type="ARBA" id="ARBA00001920"/>
    </source>
</evidence>
<dbReference type="GO" id="GO:0004737">
    <property type="term" value="F:pyruvate decarboxylase activity"/>
    <property type="evidence" value="ECO:0007669"/>
    <property type="project" value="UniProtKB-EC"/>
</dbReference>
<feature type="transmembrane region" description="Helical" evidence="12">
    <location>
        <begin position="113"/>
        <end position="135"/>
    </location>
</feature>
<name>A0A4S4CXA4_CAMSN</name>
<comment type="similarity">
    <text evidence="4">Belongs to the TPP enzyme family.</text>
</comment>
<keyword evidence="12" id="KW-0812">Transmembrane</keyword>
<feature type="transmembrane region" description="Helical" evidence="12">
    <location>
        <begin position="89"/>
        <end position="107"/>
    </location>
</feature>